<reference evidence="3 4" key="1">
    <citation type="submission" date="2014-02" db="EMBL/GenBank/DDBJ databases">
        <title>The genome sequence of Colletotrichum nymphaeae SA-01.</title>
        <authorList>
            <person name="Baroncelli R."/>
            <person name="Thon M.R."/>
        </authorList>
    </citation>
    <scope>NUCLEOTIDE SEQUENCE [LARGE SCALE GENOMIC DNA]</scope>
    <source>
        <strain evidence="3 4">SA-01</strain>
    </source>
</reference>
<evidence type="ECO:0000256" key="1">
    <source>
        <dbReference type="SAM" id="MobiDB-lite"/>
    </source>
</evidence>
<name>A0A135T700_9PEZI</name>
<dbReference type="Proteomes" id="UP000070054">
    <property type="component" value="Unassembled WGS sequence"/>
</dbReference>
<sequence length="462" mass="52365">MGIVKFMTDLAHLTVFTLLFLLRLLRPQAFWARITRASKTAELYSSDNSDEWVRLYEPGRFIGIWDDVGSSSGQTDAQEPFAFQDAVMDDDANNAQLDSLMSGIPPQMSGVARVFLQETFEDDLRENDSTSGEGFPYKFPPLRAVTMGFLSLLTAHPKARPVRWYMLESFIMITSQKSVDYVNTKRYLRFQGIDGQLQAFIMCRTFISRGSMSNTRRLPEGTFDLYQATASFITHLRELDDMYRPFKNTSNWIKAFSLQFCHADLLLYAHLLLNAESVFKWRRGLMNPIRGAELQQGSVERIIADHRSIQKFTEVGDRMLGVIESLVEILQNAKMVSVEQVAERKQQLSTILLVVSFVIGMFKDIDLGARVLGFGIVVISFPAVMAVGLTFLLSLTNEVARRRQKARKAARESSRAKRRRQGRERDEESATPVNPPEPTTKTAELASDGPNREISEDEVANE</sequence>
<accession>A0A135T700</accession>
<keyword evidence="2" id="KW-0472">Membrane</keyword>
<dbReference type="AlphaFoldDB" id="A0A135T700"/>
<keyword evidence="2" id="KW-0812">Transmembrane</keyword>
<gene>
    <name evidence="3" type="ORF">CNYM01_12418</name>
</gene>
<evidence type="ECO:0000313" key="3">
    <source>
        <dbReference type="EMBL" id="KXH43912.1"/>
    </source>
</evidence>
<dbReference type="OrthoDB" id="3231000at2759"/>
<keyword evidence="2" id="KW-1133">Transmembrane helix</keyword>
<feature type="region of interest" description="Disordered" evidence="1">
    <location>
        <begin position="405"/>
        <end position="462"/>
    </location>
</feature>
<feature type="transmembrane region" description="Helical" evidence="2">
    <location>
        <begin position="371"/>
        <end position="395"/>
    </location>
</feature>
<proteinExistence type="predicted"/>
<evidence type="ECO:0000313" key="4">
    <source>
        <dbReference type="Proteomes" id="UP000070054"/>
    </source>
</evidence>
<keyword evidence="4" id="KW-1185">Reference proteome</keyword>
<protein>
    <submittedName>
        <fullName evidence="3">Uncharacterized protein</fullName>
    </submittedName>
</protein>
<comment type="caution">
    <text evidence="3">The sequence shown here is derived from an EMBL/GenBank/DDBJ whole genome shotgun (WGS) entry which is preliminary data.</text>
</comment>
<organism evidence="3 4">
    <name type="scientific">Colletotrichum nymphaeae SA-01</name>
    <dbReference type="NCBI Taxonomy" id="1460502"/>
    <lineage>
        <taxon>Eukaryota</taxon>
        <taxon>Fungi</taxon>
        <taxon>Dikarya</taxon>
        <taxon>Ascomycota</taxon>
        <taxon>Pezizomycotina</taxon>
        <taxon>Sordariomycetes</taxon>
        <taxon>Hypocreomycetidae</taxon>
        <taxon>Glomerellales</taxon>
        <taxon>Glomerellaceae</taxon>
        <taxon>Colletotrichum</taxon>
        <taxon>Colletotrichum acutatum species complex</taxon>
    </lineage>
</organism>
<evidence type="ECO:0000256" key="2">
    <source>
        <dbReference type="SAM" id="Phobius"/>
    </source>
</evidence>
<dbReference type="EMBL" id="JEMN01001217">
    <property type="protein sequence ID" value="KXH43912.1"/>
    <property type="molecule type" value="Genomic_DNA"/>
</dbReference>